<dbReference type="GO" id="GO:0009395">
    <property type="term" value="P:phospholipid catabolic process"/>
    <property type="evidence" value="ECO:0007669"/>
    <property type="project" value="TreeGrafter"/>
</dbReference>
<comment type="similarity">
    <text evidence="6">Belongs to the phospholipase D family.</text>
</comment>
<gene>
    <name evidence="9" type="ORF">FWILDA_LOCUS4093</name>
</gene>
<feature type="region of interest" description="Disordered" evidence="7">
    <location>
        <begin position="1"/>
        <end position="23"/>
    </location>
</feature>
<sequence length="1145" mass="132461">MTDPSSSNNANGTNNTITRSGNKSRVELSYKTFALNHAETRSSIISDDDSHQLDDTTSWQKAILNGFQQDSSKQPLARRRSSYKKKLPSSDPSEKQLLAPYVEEQQPEKPYYMKHPSVGQSSDLANPGTSQSSSRPSTSLRQHLKRASLLNTINRVFTHHDREHLQDTGNFGALVFFSPSTIPFLWAKTDSKGRKAPPVIFDALKLAITDSYNDETYNWQIGFRIELKYGDVKWVIQRIGFDFVMLYLNLKKRNDLPHIPRLPTGIVDWFKAMMGRNHQSRQAKHQAAALQRRKVLGDYLIELITVLKFSVAYDLYEFLELSAISITRDMGWKGKECYMDNKVERFRAPICSFKNSNEKWIKEWIIVRDSYIAFCSDISSSVPADVFLIDKYFKCDKLVSHGLDRVIKRHSRVVIENSSRRIEIKGDTRSLKEFLESIEKINQASPWVKQHRFDSYAPIRENAKVKWYVDGKDYFFAVSQAIMAAKSEIYIEDWWLSPELYLRRPPSKNEEYRLDRLLKKKAEEGVMIYVIVYKEVKLTLSLDSWHTKSSLQSLHPNIRVQRHPDHGPEGTVFWAHHEKMVVIDCRIAFIGGLDLCFGRYDTHQHELVDVSPATDNLSIWPGQDYSNPRVKDFVNVAKYDAEIIDKTRIPRMAWHDVSIGAIGHPARDIARHFVQRWNFIKEEKAFEREKFPFLTPKAEYVSTRDESKFLGTCDVQLLRSSDFWSSGIKLENSIYNAYCHLIRTSKHFIYIENQFFITSTGPNTSHPIKNRIGEIIVERIKKAHENKEKFRIIVMMPLLPAFEADLNSKDAGTIRLVMHWQYTSICRGGNSILDKLFEAGINPEDYISFFALRGYDKIHEINGHHPSTDSEDQFLDENPQHLKNERIGGEPAIPDGIKQSDPKHLYVTEEVYIHSKLMIVDDRFVICGSANINDRSQLGNRDSEIAIIIEDKKTVDTFMDGNKYKASKFAYTLRSNIFKEHLGLLEPQDHGSITKSCLPPLKPEDLFLFSHEKEKTITSLLDEQISSQKNKSKEHPTKEDLIIMDPLSDEFYNYWSKIARDNTETYRSVFKSVPDDNVTDWEQYKKFVSDPMKMPIEVNSQDYVEVERKLNHVKGHLVQFPTEFLNKEHLMGSVSYSVTLAEIFT</sequence>
<keyword evidence="5" id="KW-0443">Lipid metabolism</keyword>
<dbReference type="InterPro" id="IPR001736">
    <property type="entry name" value="PLipase_D/transphosphatidylase"/>
</dbReference>
<evidence type="ECO:0000256" key="5">
    <source>
        <dbReference type="ARBA" id="ARBA00023098"/>
    </source>
</evidence>
<dbReference type="InterPro" id="IPR025202">
    <property type="entry name" value="PLD-like_dom"/>
</dbReference>
<feature type="region of interest" description="Disordered" evidence="7">
    <location>
        <begin position="112"/>
        <end position="141"/>
    </location>
</feature>
<dbReference type="EMBL" id="CAMKVN010000589">
    <property type="protein sequence ID" value="CAI2169465.1"/>
    <property type="molecule type" value="Genomic_DNA"/>
</dbReference>
<accession>A0A9W4SJP8</accession>
<dbReference type="GO" id="GO:0006654">
    <property type="term" value="P:phosphatidic acid biosynthetic process"/>
    <property type="evidence" value="ECO:0007669"/>
    <property type="project" value="InterPro"/>
</dbReference>
<evidence type="ECO:0000256" key="7">
    <source>
        <dbReference type="SAM" id="MobiDB-lite"/>
    </source>
</evidence>
<evidence type="ECO:0000256" key="3">
    <source>
        <dbReference type="ARBA" id="ARBA00022801"/>
    </source>
</evidence>
<dbReference type="CDD" id="cd09138">
    <property type="entry name" value="PLDc_vPLD1_2_yPLD_like_1"/>
    <property type="match status" value="1"/>
</dbReference>
<keyword evidence="3 6" id="KW-0378">Hydrolase</keyword>
<dbReference type="PANTHER" id="PTHR18896:SF76">
    <property type="entry name" value="PHOSPHOLIPASE"/>
    <property type="match status" value="1"/>
</dbReference>
<keyword evidence="10" id="KW-1185">Reference proteome</keyword>
<dbReference type="GO" id="GO:0035556">
    <property type="term" value="P:intracellular signal transduction"/>
    <property type="evidence" value="ECO:0007669"/>
    <property type="project" value="InterPro"/>
</dbReference>
<dbReference type="OrthoDB" id="14911at2759"/>
<comment type="caution">
    <text evidence="9">The sequence shown here is derived from an EMBL/GenBank/DDBJ whole genome shotgun (WGS) entry which is preliminary data.</text>
</comment>
<dbReference type="Gene3D" id="3.30.870.10">
    <property type="entry name" value="Endonuclease Chain A"/>
    <property type="match status" value="2"/>
</dbReference>
<dbReference type="SMART" id="SM00155">
    <property type="entry name" value="PLDc"/>
    <property type="match status" value="2"/>
</dbReference>
<feature type="domain" description="PLD phosphodiesterase" evidence="8">
    <location>
        <begin position="909"/>
        <end position="936"/>
    </location>
</feature>
<protein>
    <recommendedName>
        <fullName evidence="6">Phospholipase</fullName>
        <ecNumber evidence="6">3.1.4.4</ecNumber>
    </recommendedName>
</protein>
<name>A0A9W4SJP8_9GLOM</name>
<dbReference type="GO" id="GO:0035091">
    <property type="term" value="F:phosphatidylinositol binding"/>
    <property type="evidence" value="ECO:0007669"/>
    <property type="project" value="InterPro"/>
</dbReference>
<comment type="catalytic activity">
    <reaction evidence="1 6">
        <text>a 1,2-diacyl-sn-glycero-3-phosphocholine + H2O = a 1,2-diacyl-sn-glycero-3-phosphate + choline + H(+)</text>
        <dbReference type="Rhea" id="RHEA:14445"/>
        <dbReference type="ChEBI" id="CHEBI:15354"/>
        <dbReference type="ChEBI" id="CHEBI:15377"/>
        <dbReference type="ChEBI" id="CHEBI:15378"/>
        <dbReference type="ChEBI" id="CHEBI:57643"/>
        <dbReference type="ChEBI" id="CHEBI:58608"/>
        <dbReference type="EC" id="3.1.4.4"/>
    </reaction>
</comment>
<keyword evidence="2" id="KW-0677">Repeat</keyword>
<proteinExistence type="inferred from homology"/>
<keyword evidence="4 6" id="KW-0442">Lipid degradation</keyword>
<dbReference type="Pfam" id="PF13091">
    <property type="entry name" value="PLDc_2"/>
    <property type="match status" value="1"/>
</dbReference>
<dbReference type="PANTHER" id="PTHR18896">
    <property type="entry name" value="PHOSPHOLIPASE D"/>
    <property type="match status" value="1"/>
</dbReference>
<feature type="compositionally biased region" description="Polar residues" evidence="7">
    <location>
        <begin position="118"/>
        <end position="128"/>
    </location>
</feature>
<dbReference type="InterPro" id="IPR016555">
    <property type="entry name" value="PLipase_D_euk"/>
</dbReference>
<dbReference type="InterPro" id="IPR036871">
    <property type="entry name" value="PX_dom_sf"/>
</dbReference>
<feature type="compositionally biased region" description="Basic residues" evidence="7">
    <location>
        <begin position="76"/>
        <end position="87"/>
    </location>
</feature>
<dbReference type="PIRSF" id="PIRSF009376">
    <property type="entry name" value="Phospholipase_D_euk"/>
    <property type="match status" value="1"/>
</dbReference>
<evidence type="ECO:0000256" key="4">
    <source>
        <dbReference type="ARBA" id="ARBA00022963"/>
    </source>
</evidence>
<dbReference type="CDD" id="cd09141">
    <property type="entry name" value="PLDc_vPLD1_2_yPLD_like_2"/>
    <property type="match status" value="1"/>
</dbReference>
<dbReference type="Proteomes" id="UP001153678">
    <property type="component" value="Unassembled WGS sequence"/>
</dbReference>
<evidence type="ECO:0000259" key="8">
    <source>
        <dbReference type="PROSITE" id="PS50035"/>
    </source>
</evidence>
<dbReference type="GO" id="GO:0004630">
    <property type="term" value="F:phospholipase D activity"/>
    <property type="evidence" value="ECO:0007669"/>
    <property type="project" value="UniProtKB-UniRule"/>
</dbReference>
<feature type="compositionally biased region" description="Low complexity" evidence="7">
    <location>
        <begin position="1"/>
        <end position="18"/>
    </location>
</feature>
<evidence type="ECO:0000256" key="2">
    <source>
        <dbReference type="ARBA" id="ARBA00022737"/>
    </source>
</evidence>
<dbReference type="SUPFAM" id="SSF64268">
    <property type="entry name" value="PX domain"/>
    <property type="match status" value="1"/>
</dbReference>
<feature type="region of interest" description="Disordered" evidence="7">
    <location>
        <begin position="66"/>
        <end position="97"/>
    </location>
</feature>
<evidence type="ECO:0000313" key="10">
    <source>
        <dbReference type="Proteomes" id="UP001153678"/>
    </source>
</evidence>
<dbReference type="EC" id="3.1.4.4" evidence="6"/>
<feature type="domain" description="PLD phosphodiesterase" evidence="8">
    <location>
        <begin position="572"/>
        <end position="599"/>
    </location>
</feature>
<dbReference type="AlphaFoldDB" id="A0A9W4SJP8"/>
<dbReference type="InterPro" id="IPR015679">
    <property type="entry name" value="PLipase_D_fam"/>
</dbReference>
<dbReference type="Pfam" id="PF00614">
    <property type="entry name" value="PLDc"/>
    <property type="match status" value="1"/>
</dbReference>
<evidence type="ECO:0000256" key="6">
    <source>
        <dbReference type="PIRNR" id="PIRNR009376"/>
    </source>
</evidence>
<reference evidence="9" key="1">
    <citation type="submission" date="2022-08" db="EMBL/GenBank/DDBJ databases">
        <authorList>
            <person name="Kallberg Y."/>
            <person name="Tangrot J."/>
            <person name="Rosling A."/>
        </authorList>
    </citation>
    <scope>NUCLEOTIDE SEQUENCE</scope>
    <source>
        <strain evidence="9">Wild A</strain>
    </source>
</reference>
<dbReference type="CDD" id="cd01254">
    <property type="entry name" value="PH_PLD"/>
    <property type="match status" value="1"/>
</dbReference>
<feature type="compositionally biased region" description="Low complexity" evidence="7">
    <location>
        <begin position="129"/>
        <end position="141"/>
    </location>
</feature>
<evidence type="ECO:0000256" key="1">
    <source>
        <dbReference type="ARBA" id="ARBA00000798"/>
    </source>
</evidence>
<organism evidence="9 10">
    <name type="scientific">Funneliformis geosporum</name>
    <dbReference type="NCBI Taxonomy" id="1117311"/>
    <lineage>
        <taxon>Eukaryota</taxon>
        <taxon>Fungi</taxon>
        <taxon>Fungi incertae sedis</taxon>
        <taxon>Mucoromycota</taxon>
        <taxon>Glomeromycotina</taxon>
        <taxon>Glomeromycetes</taxon>
        <taxon>Glomerales</taxon>
        <taxon>Glomeraceae</taxon>
        <taxon>Funneliformis</taxon>
    </lineage>
</organism>
<dbReference type="PROSITE" id="PS50035">
    <property type="entry name" value="PLD"/>
    <property type="match status" value="2"/>
</dbReference>
<dbReference type="SUPFAM" id="SSF56024">
    <property type="entry name" value="Phospholipase D/nuclease"/>
    <property type="match status" value="2"/>
</dbReference>
<evidence type="ECO:0000313" key="9">
    <source>
        <dbReference type="EMBL" id="CAI2169465.1"/>
    </source>
</evidence>